<reference evidence="1 2" key="1">
    <citation type="journal article" date="2014" name="Genome Announc.">
        <title>Draft Genome Sequence of the Haloacid-Degrading Burkholderia caribensis Strain MBA4.</title>
        <authorList>
            <person name="Pan Y."/>
            <person name="Kong K.F."/>
            <person name="Tsang J.S."/>
        </authorList>
    </citation>
    <scope>NUCLEOTIDE SEQUENCE [LARGE SCALE GENOMIC DNA]</scope>
    <source>
        <strain evidence="1 2">MBA4</strain>
    </source>
</reference>
<accession>A0A0P0RBM8</accession>
<protein>
    <submittedName>
        <fullName evidence="1">Uncharacterized protein</fullName>
    </submittedName>
</protein>
<dbReference type="EMBL" id="CP012746">
    <property type="protein sequence ID" value="ALL65872.1"/>
    <property type="molecule type" value="Genomic_DNA"/>
</dbReference>
<dbReference type="KEGG" id="bcai:K788_0005615"/>
<dbReference type="Proteomes" id="UP000019146">
    <property type="component" value="Chromosome 1"/>
</dbReference>
<evidence type="ECO:0000313" key="1">
    <source>
        <dbReference type="EMBL" id="ALL65872.1"/>
    </source>
</evidence>
<name>A0A0P0RBM8_9BURK</name>
<organism evidence="1 2">
    <name type="scientific">Paraburkholderia caribensis MBA4</name>
    <dbReference type="NCBI Taxonomy" id="1323664"/>
    <lineage>
        <taxon>Bacteria</taxon>
        <taxon>Pseudomonadati</taxon>
        <taxon>Pseudomonadota</taxon>
        <taxon>Betaproteobacteria</taxon>
        <taxon>Burkholderiales</taxon>
        <taxon>Burkholderiaceae</taxon>
        <taxon>Paraburkholderia</taxon>
    </lineage>
</organism>
<sequence>MREADEYRSADQFTPNTFVIFRNARQPWVSGLRAIAANGY</sequence>
<gene>
    <name evidence="1" type="ORF">K788_0005615</name>
</gene>
<proteinExistence type="predicted"/>
<dbReference type="AlphaFoldDB" id="A0A0P0RBM8"/>
<evidence type="ECO:0000313" key="2">
    <source>
        <dbReference type="Proteomes" id="UP000019146"/>
    </source>
</evidence>